<dbReference type="EMBL" id="UAVU01000012">
    <property type="protein sequence ID" value="SQC93855.1"/>
    <property type="molecule type" value="Genomic_DNA"/>
</dbReference>
<name>A0A2X3JGI6_9ENTR</name>
<evidence type="ECO:0000313" key="2">
    <source>
        <dbReference type="Proteomes" id="UP000251197"/>
    </source>
</evidence>
<protein>
    <submittedName>
        <fullName evidence="1">Uncharacterized protein</fullName>
    </submittedName>
</protein>
<accession>A0A2X3JGI6</accession>
<sequence length="184" mass="19945">MTTEQWKEGDRIRYDLLGKSMQTAGIDSGVSKLTSTVSGYGGQWSEKASDYNNITSTGLLAYRVGYNSAMYSVYLRRDGTLPMTGDLNMGTKNIYNADNITASGKGTFGGEVEAGAWVHARNGYGDLLSIGGDALANDYEIRMDADKPLGIHMKSNRSDITVLKITGGVEVVGELNNNREYYIG</sequence>
<gene>
    <name evidence="1" type="ORF">NCTC12120_06970</name>
</gene>
<organism evidence="1 2">
    <name type="scientific">Cedecea neteri</name>
    <dbReference type="NCBI Taxonomy" id="158822"/>
    <lineage>
        <taxon>Bacteria</taxon>
        <taxon>Pseudomonadati</taxon>
        <taxon>Pseudomonadota</taxon>
        <taxon>Gammaproteobacteria</taxon>
        <taxon>Enterobacterales</taxon>
        <taxon>Enterobacteriaceae</taxon>
        <taxon>Cedecea</taxon>
    </lineage>
</organism>
<proteinExistence type="predicted"/>
<dbReference type="Proteomes" id="UP000251197">
    <property type="component" value="Unassembled WGS sequence"/>
</dbReference>
<evidence type="ECO:0000313" key="1">
    <source>
        <dbReference type="EMBL" id="SQC93855.1"/>
    </source>
</evidence>
<dbReference type="AlphaFoldDB" id="A0A2X3JGI6"/>
<reference evidence="1 2" key="1">
    <citation type="submission" date="2018-06" db="EMBL/GenBank/DDBJ databases">
        <authorList>
            <consortium name="Pathogen Informatics"/>
            <person name="Doyle S."/>
        </authorList>
    </citation>
    <scope>NUCLEOTIDE SEQUENCE [LARGE SCALE GENOMIC DNA]</scope>
    <source>
        <strain evidence="1 2">NCTC12120</strain>
    </source>
</reference>